<keyword evidence="1" id="KW-0812">Transmembrane</keyword>
<sequence>MLEAPMDVLWQIAWYLGAASRMFSGFVAVAVEKRG</sequence>
<comment type="caution">
    <text evidence="2">The sequence shown here is derived from an EMBL/GenBank/DDBJ whole genome shotgun (WGS) entry which is preliminary data.</text>
</comment>
<keyword evidence="1" id="KW-1133">Transmembrane helix</keyword>
<protein>
    <submittedName>
        <fullName evidence="2">Uncharacterized protein</fullName>
    </submittedName>
</protein>
<organism evidence="2">
    <name type="scientific">mine drainage metagenome</name>
    <dbReference type="NCBI Taxonomy" id="410659"/>
    <lineage>
        <taxon>unclassified sequences</taxon>
        <taxon>metagenomes</taxon>
        <taxon>ecological metagenomes</taxon>
    </lineage>
</organism>
<accession>E6QIM6</accession>
<keyword evidence="1" id="KW-0472">Membrane</keyword>
<evidence type="ECO:0000256" key="1">
    <source>
        <dbReference type="SAM" id="Phobius"/>
    </source>
</evidence>
<dbReference type="AlphaFoldDB" id="E6QIM6"/>
<name>E6QIM6_9ZZZZ</name>
<reference evidence="2" key="1">
    <citation type="submission" date="2009-10" db="EMBL/GenBank/DDBJ databases">
        <title>Diversity of trophic interactions inside an arsenic-rich microbial ecosystem.</title>
        <authorList>
            <person name="Bertin P.N."/>
            <person name="Heinrich-Salmeron A."/>
            <person name="Pelletier E."/>
            <person name="Goulhen-Chollet F."/>
            <person name="Arsene-Ploetze F."/>
            <person name="Gallien S."/>
            <person name="Calteau A."/>
            <person name="Vallenet D."/>
            <person name="Casiot C."/>
            <person name="Chane-Woon-Ming B."/>
            <person name="Giloteaux L."/>
            <person name="Barakat M."/>
            <person name="Bonnefoy V."/>
            <person name="Bruneel O."/>
            <person name="Chandler M."/>
            <person name="Cleiss J."/>
            <person name="Duran R."/>
            <person name="Elbaz-Poulichet F."/>
            <person name="Fonknechten N."/>
            <person name="Lauga B."/>
            <person name="Mornico D."/>
            <person name="Ortet P."/>
            <person name="Schaeffer C."/>
            <person name="Siguier P."/>
            <person name="Alexander Thil Smith A."/>
            <person name="Van Dorsselaer A."/>
            <person name="Weissenbach J."/>
            <person name="Medigue C."/>
            <person name="Le Paslier D."/>
        </authorList>
    </citation>
    <scope>NUCLEOTIDE SEQUENCE</scope>
</reference>
<gene>
    <name evidence="2" type="ORF">CARN6_0404</name>
</gene>
<proteinExistence type="predicted"/>
<feature type="transmembrane region" description="Helical" evidence="1">
    <location>
        <begin position="12"/>
        <end position="31"/>
    </location>
</feature>
<evidence type="ECO:0000313" key="2">
    <source>
        <dbReference type="EMBL" id="CBI07092.1"/>
    </source>
</evidence>
<dbReference type="EMBL" id="CABQ01000062">
    <property type="protein sequence ID" value="CBI07092.1"/>
    <property type="molecule type" value="Genomic_DNA"/>
</dbReference>